<protein>
    <recommendedName>
        <fullName evidence="1">N-acetyltransferase domain-containing protein</fullName>
    </recommendedName>
</protein>
<dbReference type="AlphaFoldDB" id="A0A645AYJ1"/>
<gene>
    <name evidence="2" type="ORF">SDC9_104203</name>
</gene>
<dbReference type="PROSITE" id="PS51729">
    <property type="entry name" value="GNAT_YJDJ"/>
    <property type="match status" value="1"/>
</dbReference>
<name>A0A645AYJ1_9ZZZZ</name>
<organism evidence="2">
    <name type="scientific">bioreactor metagenome</name>
    <dbReference type="NCBI Taxonomy" id="1076179"/>
    <lineage>
        <taxon>unclassified sequences</taxon>
        <taxon>metagenomes</taxon>
        <taxon>ecological metagenomes</taxon>
    </lineage>
</organism>
<dbReference type="CDD" id="cd04301">
    <property type="entry name" value="NAT_SF"/>
    <property type="match status" value="1"/>
</dbReference>
<accession>A0A645AYJ1</accession>
<reference evidence="2" key="1">
    <citation type="submission" date="2019-08" db="EMBL/GenBank/DDBJ databases">
        <authorList>
            <person name="Kucharzyk K."/>
            <person name="Murdoch R.W."/>
            <person name="Higgins S."/>
            <person name="Loffler F."/>
        </authorList>
    </citation>
    <scope>NUCLEOTIDE SEQUENCE</scope>
</reference>
<dbReference type="Pfam" id="PF14542">
    <property type="entry name" value="Acetyltransf_CG"/>
    <property type="match status" value="1"/>
</dbReference>
<proteinExistence type="predicted"/>
<comment type="caution">
    <text evidence="2">The sequence shown here is derived from an EMBL/GenBank/DDBJ whole genome shotgun (WGS) entry which is preliminary data.</text>
</comment>
<feature type="domain" description="N-acetyltransferase" evidence="1">
    <location>
        <begin position="6"/>
        <end position="90"/>
    </location>
</feature>
<dbReference type="Gene3D" id="3.40.630.30">
    <property type="match status" value="1"/>
</dbReference>
<evidence type="ECO:0000259" key="1">
    <source>
        <dbReference type="PROSITE" id="PS51729"/>
    </source>
</evidence>
<dbReference type="InterPro" id="IPR016181">
    <property type="entry name" value="Acyl_CoA_acyltransferase"/>
</dbReference>
<dbReference type="PANTHER" id="PTHR31435">
    <property type="entry name" value="PROTEIN NATD1"/>
    <property type="match status" value="1"/>
</dbReference>
<dbReference type="EMBL" id="VSSQ01016239">
    <property type="protein sequence ID" value="MPM57381.1"/>
    <property type="molecule type" value="Genomic_DNA"/>
</dbReference>
<dbReference type="PANTHER" id="PTHR31435:SF9">
    <property type="entry name" value="PROTEIN NATD1"/>
    <property type="match status" value="1"/>
</dbReference>
<dbReference type="InterPro" id="IPR031165">
    <property type="entry name" value="GNAT_YJDJ"/>
</dbReference>
<dbReference type="SUPFAM" id="SSF55729">
    <property type="entry name" value="Acyl-CoA N-acyltransferases (Nat)"/>
    <property type="match status" value="1"/>
</dbReference>
<sequence>MDIVVKHNLQDRRFEVMIGSDLAFLEYKFVPGGLNLIHTYVPKAHEGQGIASQLVKEAIKYADSKDLKIKATCPYVRDYMMKKCLFSKMM</sequence>
<evidence type="ECO:0000313" key="2">
    <source>
        <dbReference type="EMBL" id="MPM57381.1"/>
    </source>
</evidence>
<dbReference type="InterPro" id="IPR045057">
    <property type="entry name" value="Gcn5-rel_NAT"/>
</dbReference>